<dbReference type="InterPro" id="IPR021323">
    <property type="entry name" value="DUF2927"/>
</dbReference>
<reference evidence="2 3" key="1">
    <citation type="submission" date="2018-04" db="EMBL/GenBank/DDBJ databases">
        <title>Genome sequencing of Gemmobacter.</title>
        <authorList>
            <person name="Yi H."/>
            <person name="Baek M.-G."/>
        </authorList>
    </citation>
    <scope>NUCLEOTIDE SEQUENCE [LARGE SCALE GENOMIC DNA]</scope>
    <source>
        <strain evidence="2 3">HYN0069</strain>
    </source>
</reference>
<dbReference type="AlphaFoldDB" id="A0A2S0ULG9"/>
<evidence type="ECO:0000313" key="3">
    <source>
        <dbReference type="Proteomes" id="UP000244496"/>
    </source>
</evidence>
<gene>
    <name evidence="2" type="ORF">HYN69_09235</name>
</gene>
<dbReference type="RefSeq" id="WP_108435488.1">
    <property type="nucleotide sequence ID" value="NZ_CP028918.1"/>
</dbReference>
<dbReference type="OrthoDB" id="7823193at2"/>
<dbReference type="KEGG" id="geh:HYN69_09235"/>
<proteinExistence type="predicted"/>
<feature type="signal peptide" evidence="1">
    <location>
        <begin position="1"/>
        <end position="21"/>
    </location>
</feature>
<dbReference type="Proteomes" id="UP000244496">
    <property type="component" value="Chromosome"/>
</dbReference>
<accession>A0A2S0ULG9</accession>
<dbReference type="PROSITE" id="PS51257">
    <property type="entry name" value="PROKAR_LIPOPROTEIN"/>
    <property type="match status" value="1"/>
</dbReference>
<dbReference type="Pfam" id="PF11150">
    <property type="entry name" value="DUF2927"/>
    <property type="match status" value="1"/>
</dbReference>
<sequence>MRRTLPLFALLLGACAQMPVAEVTMNRGQDSVSGLGQPAMQSFPGRAGSAPQYSNAEIAADMLELQFQMESGRSLPVLSRFEGPISIGLTGDVPATAPVDLARVIRRFQTEAGLNVGLAPKGVVPSITMEFVPRSALSKMVPSAACFVVPRVTSFAEYRANRAAPDTDWTTVVERKHVAIFAPSDTSPQEVRDCLHEEVAQAMGPLNDLYRLSDSVFNDDNFHTVLTGFDMLVLRAHNDPALHSGMTKAEVAARLPAILARLNPRGEAIGRMGDLSVTPRAWEAAVGAALGQRGSPAARKAAAERMLSIARAQGWQDGRMAFSLFAWARSNVKGDFPASVAAFRKAGEIYRSLPGGTIQAAHVDMQLAAFAVAQGQSKDALALTDRAWPVINAAENASLLATLYMIRAQALDRLGMRAESREARLDSLGWARYGFGSDAQVRARMNEIAGLAGGAGKG</sequence>
<keyword evidence="3" id="KW-1185">Reference proteome</keyword>
<dbReference type="SUPFAM" id="SSF48452">
    <property type="entry name" value="TPR-like"/>
    <property type="match status" value="1"/>
</dbReference>
<evidence type="ECO:0000313" key="2">
    <source>
        <dbReference type="EMBL" id="AWB48669.1"/>
    </source>
</evidence>
<keyword evidence="1" id="KW-0732">Signal</keyword>
<dbReference type="InterPro" id="IPR011990">
    <property type="entry name" value="TPR-like_helical_dom_sf"/>
</dbReference>
<dbReference type="EMBL" id="CP028918">
    <property type="protein sequence ID" value="AWB48669.1"/>
    <property type="molecule type" value="Genomic_DNA"/>
</dbReference>
<organism evidence="2 3">
    <name type="scientific">Paragemmobacter aquarius</name>
    <dbReference type="NCBI Taxonomy" id="2169400"/>
    <lineage>
        <taxon>Bacteria</taxon>
        <taxon>Pseudomonadati</taxon>
        <taxon>Pseudomonadota</taxon>
        <taxon>Alphaproteobacteria</taxon>
        <taxon>Rhodobacterales</taxon>
        <taxon>Paracoccaceae</taxon>
        <taxon>Paragemmobacter</taxon>
    </lineage>
</organism>
<name>A0A2S0ULG9_9RHOB</name>
<protein>
    <submittedName>
        <fullName evidence="2">ATP-dependent transcriptional regulator</fullName>
    </submittedName>
</protein>
<feature type="chain" id="PRO_5015776993" evidence="1">
    <location>
        <begin position="22"/>
        <end position="458"/>
    </location>
</feature>
<evidence type="ECO:0000256" key="1">
    <source>
        <dbReference type="SAM" id="SignalP"/>
    </source>
</evidence>